<dbReference type="Gene3D" id="1.25.40.20">
    <property type="entry name" value="Ankyrin repeat-containing domain"/>
    <property type="match status" value="1"/>
</dbReference>
<dbReference type="InterPro" id="IPR036770">
    <property type="entry name" value="Ankyrin_rpt-contain_sf"/>
</dbReference>
<sequence>MLSIRTVDPVGDPPLLLAVLQGHVGVVETLLAASADANASNERETSLGSAIARGQTELVRILLAAGANPNTHMPKGMTGFMRACDGNDAAVVQLLLEPKPN</sequence>
<reference evidence="4 5" key="1">
    <citation type="submission" date="2013-05" db="EMBL/GenBank/DDBJ databases">
        <title>Draft genome sequence of Rubidibacter lacunae KORDI 51-2.</title>
        <authorList>
            <person name="Choi D.H."/>
            <person name="Noh J.H."/>
            <person name="Kwon K.-K."/>
            <person name="Lee J.-H."/>
            <person name="Ryu J.-Y."/>
        </authorList>
    </citation>
    <scope>NUCLEOTIDE SEQUENCE [LARGE SCALE GENOMIC DNA]</scope>
    <source>
        <strain evidence="4 5">KORDI 51-2</strain>
    </source>
</reference>
<dbReference type="InParanoid" id="U5DJG8"/>
<feature type="repeat" description="ANK" evidence="3">
    <location>
        <begin position="10"/>
        <end position="42"/>
    </location>
</feature>
<gene>
    <name evidence="4" type="ORF">KR51_00023240</name>
</gene>
<comment type="caution">
    <text evidence="4">The sequence shown here is derived from an EMBL/GenBank/DDBJ whole genome shotgun (WGS) entry which is preliminary data.</text>
</comment>
<dbReference type="PROSITE" id="PS50297">
    <property type="entry name" value="ANK_REP_REGION"/>
    <property type="match status" value="2"/>
</dbReference>
<dbReference type="SUPFAM" id="SSF48403">
    <property type="entry name" value="Ankyrin repeat"/>
    <property type="match status" value="1"/>
</dbReference>
<proteinExistence type="predicted"/>
<dbReference type="PROSITE" id="PS50088">
    <property type="entry name" value="ANK_REPEAT"/>
    <property type="match status" value="2"/>
</dbReference>
<evidence type="ECO:0000256" key="1">
    <source>
        <dbReference type="ARBA" id="ARBA00022737"/>
    </source>
</evidence>
<keyword evidence="1" id="KW-0677">Repeat</keyword>
<evidence type="ECO:0000256" key="3">
    <source>
        <dbReference type="PROSITE-ProRule" id="PRU00023"/>
    </source>
</evidence>
<dbReference type="PANTHER" id="PTHR24198:SF165">
    <property type="entry name" value="ANKYRIN REPEAT-CONTAINING PROTEIN-RELATED"/>
    <property type="match status" value="1"/>
</dbReference>
<dbReference type="STRING" id="582515.KR51_00023240"/>
<evidence type="ECO:0000313" key="4">
    <source>
        <dbReference type="EMBL" id="ERN41067.1"/>
    </source>
</evidence>
<keyword evidence="2 3" id="KW-0040">ANK repeat</keyword>
<dbReference type="InterPro" id="IPR002110">
    <property type="entry name" value="Ankyrin_rpt"/>
</dbReference>
<dbReference type="Pfam" id="PF12796">
    <property type="entry name" value="Ank_2"/>
    <property type="match status" value="1"/>
</dbReference>
<feature type="repeat" description="ANK" evidence="3">
    <location>
        <begin position="42"/>
        <end position="74"/>
    </location>
</feature>
<dbReference type="OrthoDB" id="9772065at2"/>
<name>U5DJG8_9CHRO</name>
<protein>
    <submittedName>
        <fullName evidence="4">Ankyrin repeat-containing protein</fullName>
    </submittedName>
</protein>
<accession>U5DJG8</accession>
<dbReference type="AlphaFoldDB" id="U5DJG8"/>
<evidence type="ECO:0000313" key="5">
    <source>
        <dbReference type="Proteomes" id="UP000016960"/>
    </source>
</evidence>
<keyword evidence="5" id="KW-1185">Reference proteome</keyword>
<organism evidence="4 5">
    <name type="scientific">Rubidibacter lacunae KORDI 51-2</name>
    <dbReference type="NCBI Taxonomy" id="582515"/>
    <lineage>
        <taxon>Bacteria</taxon>
        <taxon>Bacillati</taxon>
        <taxon>Cyanobacteriota</taxon>
        <taxon>Cyanophyceae</taxon>
        <taxon>Oscillatoriophycideae</taxon>
        <taxon>Chroococcales</taxon>
        <taxon>Aphanothecaceae</taxon>
        <taxon>Rubidibacter</taxon>
    </lineage>
</organism>
<dbReference type="PANTHER" id="PTHR24198">
    <property type="entry name" value="ANKYRIN REPEAT AND PROTEIN KINASE DOMAIN-CONTAINING PROTEIN"/>
    <property type="match status" value="1"/>
</dbReference>
<dbReference type="EMBL" id="ASSJ01000055">
    <property type="protein sequence ID" value="ERN41067.1"/>
    <property type="molecule type" value="Genomic_DNA"/>
</dbReference>
<dbReference type="SMART" id="SM00248">
    <property type="entry name" value="ANK"/>
    <property type="match status" value="2"/>
</dbReference>
<dbReference type="Proteomes" id="UP000016960">
    <property type="component" value="Unassembled WGS sequence"/>
</dbReference>
<dbReference type="RefSeq" id="WP_022607513.1">
    <property type="nucleotide sequence ID" value="NZ_ASSJ01000055.1"/>
</dbReference>
<evidence type="ECO:0000256" key="2">
    <source>
        <dbReference type="ARBA" id="ARBA00023043"/>
    </source>
</evidence>
<dbReference type="eggNOG" id="COG0666">
    <property type="taxonomic scope" value="Bacteria"/>
</dbReference>